<proteinExistence type="predicted"/>
<dbReference type="Proteomes" id="UP000190044">
    <property type="component" value="Unassembled WGS sequence"/>
</dbReference>
<sequence>MSLTTKDKTAILEHYRRSRSPFKTAQALGFELSEVWELINDSVELLHSRQERFGGFGRPELVRFTVARRKAGSGWNNASPELRQARRLYEEGTVELATGRDGLWEILYAIPRKRPQPRPHYFRLGV</sequence>
<name>A0A1T5CRG8_9SPHN</name>
<gene>
    <name evidence="1" type="ORF">SAMN06295937_101153</name>
</gene>
<reference evidence="2" key="1">
    <citation type="submission" date="2017-02" db="EMBL/GenBank/DDBJ databases">
        <authorList>
            <person name="Varghese N."/>
            <person name="Submissions S."/>
        </authorList>
    </citation>
    <scope>NUCLEOTIDE SEQUENCE [LARGE SCALE GENOMIC DNA]</scope>
    <source>
        <strain evidence="2">R11H</strain>
    </source>
</reference>
<dbReference type="AlphaFoldDB" id="A0A1T5CRG8"/>
<evidence type="ECO:0000313" key="2">
    <source>
        <dbReference type="Proteomes" id="UP000190044"/>
    </source>
</evidence>
<accession>A0A1T5CRG8</accession>
<dbReference type="OrthoDB" id="9871894at2"/>
<dbReference type="RefSeq" id="WP_139375741.1">
    <property type="nucleotide sequence ID" value="NZ_FUYP01000011.1"/>
</dbReference>
<protein>
    <submittedName>
        <fullName evidence="1">Uncharacterized protein</fullName>
    </submittedName>
</protein>
<dbReference type="EMBL" id="FUYP01000011">
    <property type="protein sequence ID" value="SKB62072.1"/>
    <property type="molecule type" value="Genomic_DNA"/>
</dbReference>
<evidence type="ECO:0000313" key="1">
    <source>
        <dbReference type="EMBL" id="SKB62072.1"/>
    </source>
</evidence>
<organism evidence="1 2">
    <name type="scientific">Sphingopyxis flava</name>
    <dbReference type="NCBI Taxonomy" id="1507287"/>
    <lineage>
        <taxon>Bacteria</taxon>
        <taxon>Pseudomonadati</taxon>
        <taxon>Pseudomonadota</taxon>
        <taxon>Alphaproteobacteria</taxon>
        <taxon>Sphingomonadales</taxon>
        <taxon>Sphingomonadaceae</taxon>
        <taxon>Sphingopyxis</taxon>
    </lineage>
</organism>
<keyword evidence="2" id="KW-1185">Reference proteome</keyword>